<sequence>MPLHFPDLMIAIFYQNSASKAKKAKEPAAAGPSKMRKRPGHP</sequence>
<accession>U5LFN3</accession>
<evidence type="ECO:0000313" key="3">
    <source>
        <dbReference type="Proteomes" id="UP000017805"/>
    </source>
</evidence>
<reference evidence="2 3" key="1">
    <citation type="submission" date="2013-07" db="EMBL/GenBank/DDBJ databases">
        <title>Complete genome sequence of Bacillus infantis NRRL B-14911 that has potential to induce cardiac disease by antigenic mimicry.</title>
        <authorList>
            <person name="Massilamany C."/>
            <person name="Smith T.P.L."/>
            <person name="Loy J.D."/>
            <person name="Barletta R."/>
            <person name="Reddy J."/>
        </authorList>
    </citation>
    <scope>NUCLEOTIDE SEQUENCE [LARGE SCALE GENOMIC DNA]</scope>
    <source>
        <strain evidence="2 3">NRRL B-14911</strain>
    </source>
</reference>
<dbReference type="HOGENOM" id="CLU_3247274_0_0_9"/>
<dbReference type="AlphaFoldDB" id="U5LFN3"/>
<dbReference type="KEGG" id="bif:N288_17640"/>
<dbReference type="Proteomes" id="UP000017805">
    <property type="component" value="Chromosome"/>
</dbReference>
<organism evidence="2 3">
    <name type="scientific">Bacillus infantis NRRL B-14911</name>
    <dbReference type="NCBI Taxonomy" id="1367477"/>
    <lineage>
        <taxon>Bacteria</taxon>
        <taxon>Bacillati</taxon>
        <taxon>Bacillota</taxon>
        <taxon>Bacilli</taxon>
        <taxon>Bacillales</taxon>
        <taxon>Bacillaceae</taxon>
        <taxon>Bacillus</taxon>
    </lineage>
</organism>
<keyword evidence="3" id="KW-1185">Reference proteome</keyword>
<evidence type="ECO:0000256" key="1">
    <source>
        <dbReference type="SAM" id="MobiDB-lite"/>
    </source>
</evidence>
<name>U5LFN3_9BACI</name>
<proteinExistence type="predicted"/>
<dbReference type="EMBL" id="CP006643">
    <property type="protein sequence ID" value="AGX05412.1"/>
    <property type="molecule type" value="Genomic_DNA"/>
</dbReference>
<feature type="region of interest" description="Disordered" evidence="1">
    <location>
        <begin position="18"/>
        <end position="42"/>
    </location>
</feature>
<evidence type="ECO:0000313" key="2">
    <source>
        <dbReference type="EMBL" id="AGX05412.1"/>
    </source>
</evidence>
<protein>
    <submittedName>
        <fullName evidence="2">Uncharacterized protein</fullName>
    </submittedName>
</protein>
<gene>
    <name evidence="2" type="ORF">N288_17640</name>
</gene>
<dbReference type="PATRIC" id="fig|1367477.3.peg.3515"/>